<dbReference type="AlphaFoldDB" id="A0AAN7TLW1"/>
<evidence type="ECO:0000313" key="1">
    <source>
        <dbReference type="EMBL" id="KAK5114342.1"/>
    </source>
</evidence>
<dbReference type="EMBL" id="JAVRRL010000018">
    <property type="protein sequence ID" value="KAK5114342.1"/>
    <property type="molecule type" value="Genomic_DNA"/>
</dbReference>
<sequence>MATMLDLPRELYLIICSDLTPPELARLGGVSKDHYLAVQQALYNHIAIDSYSRLVKLVETLAKVPVVSRISAQQRLRWFKLSDAQLRERDIKTLHLILDRVKDGHKIIGAVVINCIGAISRKCYSVKIQLSLHGAWPGWQQQLARFGMPNVGAATILVASDNKDDPSGTVTQTWDLLFSGSCFSDLKRVYVNTSVDQPSHLPKDLLRSVGRAFPVPASLDWGYNPKPSNNTAPFFGLRKMEEIVLEHSQHLTVDTMTSLFGSDIIPEHLTKLEVVDCPSLHPVRHLSAICTLLQRALQLVKHLKLHLCKLPYHGQGLDSQYGARIDEHPEEHPCIIIRELSDKIPYLDLALPYVCSNIFPAASTRTKTSRYDEAEMTYPDIPFEPYNTLPERVVAAGYKYRRLICWHDICRHTHSWDDVLEAAENMGENLSWDLLSRHDETGSWRVSGYLAMETKGKEILQRPFVTR</sequence>
<comment type="caution">
    <text evidence="1">The sequence shown here is derived from an EMBL/GenBank/DDBJ whole genome shotgun (WGS) entry which is preliminary data.</text>
</comment>
<protein>
    <recommendedName>
        <fullName evidence="3">F-box domain-containing protein</fullName>
    </recommendedName>
</protein>
<organism evidence="1 2">
    <name type="scientific">Meristemomyces frigidus</name>
    <dbReference type="NCBI Taxonomy" id="1508187"/>
    <lineage>
        <taxon>Eukaryota</taxon>
        <taxon>Fungi</taxon>
        <taxon>Dikarya</taxon>
        <taxon>Ascomycota</taxon>
        <taxon>Pezizomycotina</taxon>
        <taxon>Dothideomycetes</taxon>
        <taxon>Dothideomycetidae</taxon>
        <taxon>Mycosphaerellales</taxon>
        <taxon>Teratosphaeriaceae</taxon>
        <taxon>Meristemomyces</taxon>
    </lineage>
</organism>
<evidence type="ECO:0008006" key="3">
    <source>
        <dbReference type="Google" id="ProtNLM"/>
    </source>
</evidence>
<accession>A0AAN7TLW1</accession>
<name>A0AAN7TLW1_9PEZI</name>
<proteinExistence type="predicted"/>
<reference evidence="1" key="1">
    <citation type="submission" date="2023-08" db="EMBL/GenBank/DDBJ databases">
        <title>Black Yeasts Isolated from many extreme environments.</title>
        <authorList>
            <person name="Coleine C."/>
            <person name="Stajich J.E."/>
            <person name="Selbmann L."/>
        </authorList>
    </citation>
    <scope>NUCLEOTIDE SEQUENCE</scope>
    <source>
        <strain evidence="1">CCFEE 5401</strain>
    </source>
</reference>
<gene>
    <name evidence="1" type="ORF">LTR62_002594</name>
</gene>
<dbReference type="Proteomes" id="UP001310890">
    <property type="component" value="Unassembled WGS sequence"/>
</dbReference>
<evidence type="ECO:0000313" key="2">
    <source>
        <dbReference type="Proteomes" id="UP001310890"/>
    </source>
</evidence>